<keyword evidence="5 9" id="KW-0255">Endonuclease</keyword>
<evidence type="ECO:0000256" key="8">
    <source>
        <dbReference type="ARBA" id="ARBA00023118"/>
    </source>
</evidence>
<dbReference type="EMBL" id="CP027806">
    <property type="protein sequence ID" value="AXJ02434.1"/>
    <property type="molecule type" value="Genomic_DNA"/>
</dbReference>
<dbReference type="Pfam" id="PF09827">
    <property type="entry name" value="CRISPR_Cas2"/>
    <property type="match status" value="1"/>
</dbReference>
<dbReference type="Proteomes" id="UP000254808">
    <property type="component" value="Chromosome"/>
</dbReference>
<dbReference type="GO" id="GO:0043571">
    <property type="term" value="P:maintenance of CRISPR repeat elements"/>
    <property type="evidence" value="ECO:0007669"/>
    <property type="project" value="UniProtKB-UniRule"/>
</dbReference>
<evidence type="ECO:0000256" key="7">
    <source>
        <dbReference type="ARBA" id="ARBA00022842"/>
    </source>
</evidence>
<dbReference type="EC" id="3.1.-.-" evidence="9"/>
<evidence type="ECO:0000256" key="1">
    <source>
        <dbReference type="ARBA" id="ARBA00001946"/>
    </source>
</evidence>
<keyword evidence="6 9" id="KW-0378">Hydrolase</keyword>
<keyword evidence="4 9" id="KW-0479">Metal-binding</keyword>
<evidence type="ECO:0000256" key="9">
    <source>
        <dbReference type="HAMAP-Rule" id="MF_01471"/>
    </source>
</evidence>
<reference evidence="11 12" key="1">
    <citation type="submission" date="2018-03" db="EMBL/GenBank/DDBJ databases">
        <title>Phenotypic and genomic properties of Cyclonatronum proteinivorum gen. nov., sp. nov., a haloalkaliphilic bacteroidete from soda lakes possessing Na+-translocating rhodopsin.</title>
        <authorList>
            <person name="Toshchakov S.V."/>
            <person name="Korzhenkov A."/>
            <person name="Samarov N.I."/>
            <person name="Kublanov I.V."/>
            <person name="Muntyan M.S."/>
            <person name="Sorokin D.Y."/>
        </authorList>
    </citation>
    <scope>NUCLEOTIDE SEQUENCE [LARGE SCALE GENOMIC DNA]</scope>
    <source>
        <strain evidence="11 12">Omega</strain>
    </source>
</reference>
<evidence type="ECO:0000313" key="11">
    <source>
        <dbReference type="EMBL" id="AXJ02434.1"/>
    </source>
</evidence>
<keyword evidence="3 9" id="KW-0540">Nuclease</keyword>
<sequence>MFHLGYGGEDMHVIVVYDVHQKRCAKVMKYLRQWLEHRQRSVFAGFLTDSQVKIMYDGLLDLINVQYDSVIVFQSNRANQVSEWSTSAAVMMRREGVTAHLQLSPGLSPAEYARNRRRRFHGDKAAGKNSGTGSGTVTAEGEPPRKKPKLRFSKLRK</sequence>
<evidence type="ECO:0000256" key="10">
    <source>
        <dbReference type="SAM" id="MobiDB-lite"/>
    </source>
</evidence>
<dbReference type="NCBIfam" id="TIGR01573">
    <property type="entry name" value="cas2"/>
    <property type="match status" value="1"/>
</dbReference>
<evidence type="ECO:0000256" key="2">
    <source>
        <dbReference type="ARBA" id="ARBA00009959"/>
    </source>
</evidence>
<evidence type="ECO:0000256" key="3">
    <source>
        <dbReference type="ARBA" id="ARBA00022722"/>
    </source>
</evidence>
<comment type="function">
    <text evidence="9">CRISPR (clustered regularly interspaced short palindromic repeat), is an adaptive immune system that provides protection against mobile genetic elements (viruses, transposable elements and conjugative plasmids). CRISPR clusters contain sequences complementary to antecedent mobile elements and target invading nucleic acids. CRISPR clusters are transcribed and processed into CRISPR RNA (crRNA). Functions as a ssRNA-specific endoribonuclease. Involved in the integration of spacer DNA into the CRISPR cassette.</text>
</comment>
<dbReference type="PANTHER" id="PTHR34405">
    <property type="entry name" value="CRISPR-ASSOCIATED ENDORIBONUCLEASE CAS2"/>
    <property type="match status" value="1"/>
</dbReference>
<feature type="region of interest" description="Disordered" evidence="10">
    <location>
        <begin position="119"/>
        <end position="157"/>
    </location>
</feature>
<dbReference type="HAMAP" id="MF_01471">
    <property type="entry name" value="Cas2"/>
    <property type="match status" value="1"/>
</dbReference>
<comment type="subunit">
    <text evidence="9">Homodimer, forms a heterotetramer with a Cas1 homodimer.</text>
</comment>
<dbReference type="RefSeq" id="WP_240644787.1">
    <property type="nucleotide sequence ID" value="NZ_CP027806.1"/>
</dbReference>
<comment type="cofactor">
    <cofactor evidence="1 9">
        <name>Mg(2+)</name>
        <dbReference type="ChEBI" id="CHEBI:18420"/>
    </cofactor>
</comment>
<keyword evidence="7 9" id="KW-0460">Magnesium</keyword>
<dbReference type="GO" id="GO:0046872">
    <property type="term" value="F:metal ion binding"/>
    <property type="evidence" value="ECO:0007669"/>
    <property type="project" value="UniProtKB-UniRule"/>
</dbReference>
<evidence type="ECO:0000256" key="4">
    <source>
        <dbReference type="ARBA" id="ARBA00022723"/>
    </source>
</evidence>
<evidence type="ECO:0000256" key="6">
    <source>
        <dbReference type="ARBA" id="ARBA00022801"/>
    </source>
</evidence>
<name>A0A345UPN2_9BACT</name>
<dbReference type="AlphaFoldDB" id="A0A345UPN2"/>
<organism evidence="11 12">
    <name type="scientific">Cyclonatronum proteinivorum</name>
    <dbReference type="NCBI Taxonomy" id="1457365"/>
    <lineage>
        <taxon>Bacteria</taxon>
        <taxon>Pseudomonadati</taxon>
        <taxon>Balneolota</taxon>
        <taxon>Balneolia</taxon>
        <taxon>Balneolales</taxon>
        <taxon>Cyclonatronaceae</taxon>
        <taxon>Cyclonatronum</taxon>
    </lineage>
</organism>
<comment type="similarity">
    <text evidence="2 9">Belongs to the CRISPR-associated endoribonuclease Cas2 protein family.</text>
</comment>
<dbReference type="KEGG" id="cprv:CYPRO_3201"/>
<gene>
    <name evidence="9" type="primary">cas2</name>
    <name evidence="11" type="ORF">CYPRO_3201</name>
</gene>
<dbReference type="SUPFAM" id="SSF143430">
    <property type="entry name" value="TTP0101/SSO1404-like"/>
    <property type="match status" value="1"/>
</dbReference>
<dbReference type="Gene3D" id="3.30.70.240">
    <property type="match status" value="1"/>
</dbReference>
<dbReference type="GO" id="GO:0016787">
    <property type="term" value="F:hydrolase activity"/>
    <property type="evidence" value="ECO:0007669"/>
    <property type="project" value="UniProtKB-KW"/>
</dbReference>
<evidence type="ECO:0000256" key="5">
    <source>
        <dbReference type="ARBA" id="ARBA00022759"/>
    </source>
</evidence>
<protein>
    <recommendedName>
        <fullName evidence="9">CRISPR-associated endoribonuclease Cas2</fullName>
        <ecNumber evidence="9">3.1.-.-</ecNumber>
    </recommendedName>
</protein>
<evidence type="ECO:0000313" key="12">
    <source>
        <dbReference type="Proteomes" id="UP000254808"/>
    </source>
</evidence>
<dbReference type="CDD" id="cd09725">
    <property type="entry name" value="Cas2_I_II_III"/>
    <property type="match status" value="1"/>
</dbReference>
<dbReference type="InterPro" id="IPR019199">
    <property type="entry name" value="Virulence_VapD/CRISPR_Cas2"/>
</dbReference>
<accession>A0A345UPN2</accession>
<feature type="binding site" evidence="9">
    <location>
        <position position="18"/>
    </location>
    <ligand>
        <name>Mg(2+)</name>
        <dbReference type="ChEBI" id="CHEBI:18420"/>
        <note>catalytic</note>
    </ligand>
</feature>
<dbReference type="InterPro" id="IPR021127">
    <property type="entry name" value="CRISPR_associated_Cas2"/>
</dbReference>
<dbReference type="GO" id="GO:0051607">
    <property type="term" value="P:defense response to virus"/>
    <property type="evidence" value="ECO:0007669"/>
    <property type="project" value="UniProtKB-UniRule"/>
</dbReference>
<dbReference type="GO" id="GO:0004521">
    <property type="term" value="F:RNA endonuclease activity"/>
    <property type="evidence" value="ECO:0007669"/>
    <property type="project" value="InterPro"/>
</dbReference>
<feature type="compositionally biased region" description="Basic residues" evidence="10">
    <location>
        <begin position="146"/>
        <end position="157"/>
    </location>
</feature>
<keyword evidence="8 9" id="KW-0051">Antiviral defense</keyword>
<keyword evidence="12" id="KW-1185">Reference proteome</keyword>
<proteinExistence type="inferred from homology"/>